<keyword evidence="4" id="KW-1185">Reference proteome</keyword>
<feature type="chain" id="PRO_5046115137" evidence="2">
    <location>
        <begin position="27"/>
        <end position="153"/>
    </location>
</feature>
<organism evidence="3 4">
    <name type="scientific">Curvibacter microcysteis</name>
    <dbReference type="NCBI Taxonomy" id="3026419"/>
    <lineage>
        <taxon>Bacteria</taxon>
        <taxon>Pseudomonadati</taxon>
        <taxon>Pseudomonadota</taxon>
        <taxon>Betaproteobacteria</taxon>
        <taxon>Burkholderiales</taxon>
        <taxon>Comamonadaceae</taxon>
        <taxon>Curvibacter</taxon>
    </lineage>
</organism>
<reference evidence="3 4" key="1">
    <citation type="submission" date="2023-02" db="EMBL/GenBank/DDBJ databases">
        <title>Bacterial whole genome sequence for Curvibacter sp. HBC28.</title>
        <authorList>
            <person name="Le V."/>
            <person name="Ko S.-R."/>
            <person name="Ahn C.-Y."/>
            <person name="Oh H.-M."/>
        </authorList>
    </citation>
    <scope>NUCLEOTIDE SEQUENCE [LARGE SCALE GENOMIC DNA]</scope>
    <source>
        <strain evidence="3 4">HBC28</strain>
    </source>
</reference>
<gene>
    <name evidence="3" type="ORF">PSQ39_15270</name>
</gene>
<protein>
    <submittedName>
        <fullName evidence="3">Uncharacterized protein</fullName>
    </submittedName>
</protein>
<dbReference type="RefSeq" id="WP_273927687.1">
    <property type="nucleotide sequence ID" value="NZ_JAQSIN010000011.1"/>
</dbReference>
<comment type="caution">
    <text evidence="3">The sequence shown here is derived from an EMBL/GenBank/DDBJ whole genome shotgun (WGS) entry which is preliminary data.</text>
</comment>
<evidence type="ECO:0000313" key="4">
    <source>
        <dbReference type="Proteomes" id="UP001528672"/>
    </source>
</evidence>
<feature type="compositionally biased region" description="Low complexity" evidence="1">
    <location>
        <begin position="40"/>
        <end position="58"/>
    </location>
</feature>
<dbReference type="EMBL" id="JAQSIO010000005">
    <property type="protein sequence ID" value="MDD0815996.1"/>
    <property type="molecule type" value="Genomic_DNA"/>
</dbReference>
<dbReference type="Proteomes" id="UP001528672">
    <property type="component" value="Unassembled WGS sequence"/>
</dbReference>
<evidence type="ECO:0000256" key="1">
    <source>
        <dbReference type="SAM" id="MobiDB-lite"/>
    </source>
</evidence>
<accession>A0ABT5MHC3</accession>
<proteinExistence type="predicted"/>
<evidence type="ECO:0000313" key="3">
    <source>
        <dbReference type="EMBL" id="MDD0815996.1"/>
    </source>
</evidence>
<keyword evidence="2" id="KW-0732">Signal</keyword>
<evidence type="ECO:0000256" key="2">
    <source>
        <dbReference type="SAM" id="SignalP"/>
    </source>
</evidence>
<feature type="region of interest" description="Disordered" evidence="1">
    <location>
        <begin position="40"/>
        <end position="61"/>
    </location>
</feature>
<feature type="signal peptide" evidence="2">
    <location>
        <begin position="1"/>
        <end position="26"/>
    </location>
</feature>
<sequence length="153" mass="16398">MTLPRLLRSTALLCGLLGAWQLPAGAESLASSAASAGSASSGSVSDSLQGSSHSSSGGDRVATGDYRIIDVAQAPQRSDRVRLTLQAEANGERLVLDLPQAVAQAQGLQREHRVHAQQRDYGYEFSHSDNRALFYLVLADHWYDALPARPVQL</sequence>
<name>A0ABT5MHC3_9BURK</name>